<evidence type="ECO:0000256" key="1">
    <source>
        <dbReference type="SAM" id="MobiDB-lite"/>
    </source>
</evidence>
<reference evidence="2 3" key="1">
    <citation type="submission" date="2018-06" db="EMBL/GenBank/DDBJ databases">
        <title>Phytoactinopolyspora halophila sp. nov., a novel halophilic actinomycete isolated from a saline soil in China.</title>
        <authorList>
            <person name="Tang S.-K."/>
        </authorList>
    </citation>
    <scope>NUCLEOTIDE SEQUENCE [LARGE SCALE GENOMIC DNA]</scope>
    <source>
        <strain evidence="2 3">YIM 96934</strain>
    </source>
</reference>
<accession>A0A329QWF4</accession>
<gene>
    <name evidence="2" type="ORF">DPM12_07705</name>
</gene>
<proteinExistence type="predicted"/>
<dbReference type="Proteomes" id="UP000250462">
    <property type="component" value="Unassembled WGS sequence"/>
</dbReference>
<dbReference type="RefSeq" id="WP_112257701.1">
    <property type="nucleotide sequence ID" value="NZ_QMIG01000004.1"/>
</dbReference>
<keyword evidence="3" id="KW-1185">Reference proteome</keyword>
<feature type="region of interest" description="Disordered" evidence="1">
    <location>
        <begin position="74"/>
        <end position="93"/>
    </location>
</feature>
<dbReference type="EMBL" id="QMIG01000004">
    <property type="protein sequence ID" value="RAW16491.1"/>
    <property type="molecule type" value="Genomic_DNA"/>
</dbReference>
<organism evidence="2 3">
    <name type="scientific">Phytoactinopolyspora halophila</name>
    <dbReference type="NCBI Taxonomy" id="1981511"/>
    <lineage>
        <taxon>Bacteria</taxon>
        <taxon>Bacillati</taxon>
        <taxon>Actinomycetota</taxon>
        <taxon>Actinomycetes</taxon>
        <taxon>Jiangellales</taxon>
        <taxon>Jiangellaceae</taxon>
        <taxon>Phytoactinopolyspora</taxon>
    </lineage>
</organism>
<evidence type="ECO:0000313" key="3">
    <source>
        <dbReference type="Proteomes" id="UP000250462"/>
    </source>
</evidence>
<protein>
    <submittedName>
        <fullName evidence="2">Uncharacterized protein</fullName>
    </submittedName>
</protein>
<name>A0A329QWF4_9ACTN</name>
<evidence type="ECO:0000313" key="2">
    <source>
        <dbReference type="EMBL" id="RAW16491.1"/>
    </source>
</evidence>
<sequence>MTAIAVAMLVSVLVASSVLIVAGMAHETSRSSRGRRWIRRNRSFLRARADASRIAAGRGMCRVRRGVAARLERPTPALRAEELREPSTATMST</sequence>
<comment type="caution">
    <text evidence="2">The sequence shown here is derived from an EMBL/GenBank/DDBJ whole genome shotgun (WGS) entry which is preliminary data.</text>
</comment>
<dbReference type="AlphaFoldDB" id="A0A329QWF4"/>